<proteinExistence type="inferred from homology"/>
<evidence type="ECO:0000256" key="4">
    <source>
        <dbReference type="ARBA" id="ARBA00011245"/>
    </source>
</evidence>
<evidence type="ECO:0000256" key="8">
    <source>
        <dbReference type="ARBA" id="ARBA00022679"/>
    </source>
</evidence>
<feature type="binding site" evidence="13">
    <location>
        <position position="35"/>
    </location>
    <ligand>
        <name>substrate</name>
    </ligand>
</feature>
<dbReference type="STRING" id="1798697.A2373_03240"/>
<keyword evidence="7 13" id="KW-0963">Cytoplasm</keyword>
<feature type="binding site" evidence="14">
    <location>
        <position position="157"/>
    </location>
    <ligand>
        <name>(2R)-3-phosphoglycerate</name>
        <dbReference type="ChEBI" id="CHEBI:58272"/>
    </ligand>
</feature>
<feature type="binding site" evidence="14">
    <location>
        <position position="35"/>
    </location>
    <ligand>
        <name>(2R)-3-phosphoglycerate</name>
        <dbReference type="ChEBI" id="CHEBI:58272"/>
    </ligand>
</feature>
<dbReference type="FunFam" id="3.40.50.1260:FF:000031">
    <property type="entry name" value="Phosphoglycerate kinase 1"/>
    <property type="match status" value="1"/>
</dbReference>
<evidence type="ECO:0000256" key="16">
    <source>
        <dbReference type="RuleBase" id="RU000532"/>
    </source>
</evidence>
<dbReference type="InterPro" id="IPR015824">
    <property type="entry name" value="Phosphoglycerate_kinase_N"/>
</dbReference>
<dbReference type="GO" id="GO:0043531">
    <property type="term" value="F:ADP binding"/>
    <property type="evidence" value="ECO:0007669"/>
    <property type="project" value="TreeGrafter"/>
</dbReference>
<gene>
    <name evidence="13" type="primary">pgk</name>
    <name evidence="17" type="ORF">A2373_03240</name>
</gene>
<evidence type="ECO:0000256" key="1">
    <source>
        <dbReference type="ARBA" id="ARBA00000642"/>
    </source>
</evidence>
<evidence type="ECO:0000256" key="3">
    <source>
        <dbReference type="ARBA" id="ARBA00008982"/>
    </source>
</evidence>
<comment type="subcellular location">
    <subcellularLocation>
        <location evidence="13">Cytoplasm</location>
    </subcellularLocation>
</comment>
<evidence type="ECO:0000256" key="5">
    <source>
        <dbReference type="ARBA" id="ARBA00013061"/>
    </source>
</evidence>
<dbReference type="EMBL" id="MFQS01000042">
    <property type="protein sequence ID" value="OGH82411.1"/>
    <property type="molecule type" value="Genomic_DNA"/>
</dbReference>
<dbReference type="PANTHER" id="PTHR11406">
    <property type="entry name" value="PHOSPHOGLYCERATE KINASE"/>
    <property type="match status" value="1"/>
</dbReference>
<evidence type="ECO:0000256" key="14">
    <source>
        <dbReference type="PIRSR" id="PIRSR000724-1"/>
    </source>
</evidence>
<organism evidence="17 18">
    <name type="scientific">Candidatus Magasanikbacteria bacterium RIFOXYB1_FULL_40_15</name>
    <dbReference type="NCBI Taxonomy" id="1798697"/>
    <lineage>
        <taxon>Bacteria</taxon>
        <taxon>Candidatus Magasanikiibacteriota</taxon>
    </lineage>
</organism>
<dbReference type="GO" id="GO:0005524">
    <property type="term" value="F:ATP binding"/>
    <property type="evidence" value="ECO:0007669"/>
    <property type="project" value="UniProtKB-KW"/>
</dbReference>
<dbReference type="InterPro" id="IPR036043">
    <property type="entry name" value="Phosphoglycerate_kinase_sf"/>
</dbReference>
<dbReference type="FunFam" id="3.40.50.1260:FF:000006">
    <property type="entry name" value="Phosphoglycerate kinase"/>
    <property type="match status" value="1"/>
</dbReference>
<dbReference type="PRINTS" id="PR00477">
    <property type="entry name" value="PHGLYCKINASE"/>
</dbReference>
<dbReference type="Proteomes" id="UP000176300">
    <property type="component" value="Unassembled WGS sequence"/>
</dbReference>
<protein>
    <recommendedName>
        <fullName evidence="6 13">Phosphoglycerate kinase</fullName>
        <ecNumber evidence="5 13">2.7.2.3</ecNumber>
    </recommendedName>
</protein>
<evidence type="ECO:0000256" key="7">
    <source>
        <dbReference type="ARBA" id="ARBA00022490"/>
    </source>
</evidence>
<comment type="catalytic activity">
    <reaction evidence="1 13 16">
        <text>(2R)-3-phosphoglycerate + ATP = (2R)-3-phospho-glyceroyl phosphate + ADP</text>
        <dbReference type="Rhea" id="RHEA:14801"/>
        <dbReference type="ChEBI" id="CHEBI:30616"/>
        <dbReference type="ChEBI" id="CHEBI:57604"/>
        <dbReference type="ChEBI" id="CHEBI:58272"/>
        <dbReference type="ChEBI" id="CHEBI:456216"/>
        <dbReference type="EC" id="2.7.2.3"/>
    </reaction>
</comment>
<evidence type="ECO:0000256" key="15">
    <source>
        <dbReference type="PIRSR" id="PIRSR000724-2"/>
    </source>
</evidence>
<evidence type="ECO:0000256" key="6">
    <source>
        <dbReference type="ARBA" id="ARBA00016471"/>
    </source>
</evidence>
<keyword evidence="12 13" id="KW-0324">Glycolysis</keyword>
<dbReference type="Pfam" id="PF00162">
    <property type="entry name" value="PGK"/>
    <property type="match status" value="1"/>
</dbReference>
<evidence type="ECO:0000313" key="18">
    <source>
        <dbReference type="Proteomes" id="UP000176300"/>
    </source>
</evidence>
<feature type="binding site" evidence="13 15">
    <location>
        <position position="327"/>
    </location>
    <ligand>
        <name>ATP</name>
        <dbReference type="ChEBI" id="CHEBI:30616"/>
    </ligand>
</feature>
<dbReference type="SUPFAM" id="SSF53748">
    <property type="entry name" value="Phosphoglycerate kinase"/>
    <property type="match status" value="1"/>
</dbReference>
<keyword evidence="8 13" id="KW-0808">Transferase</keyword>
<feature type="binding site" evidence="13 15">
    <location>
        <position position="207"/>
    </location>
    <ligand>
        <name>ATP</name>
        <dbReference type="ChEBI" id="CHEBI:30616"/>
    </ligand>
</feature>
<evidence type="ECO:0000256" key="13">
    <source>
        <dbReference type="HAMAP-Rule" id="MF_00145"/>
    </source>
</evidence>
<dbReference type="InterPro" id="IPR015911">
    <property type="entry name" value="Phosphoglycerate_kinase_CS"/>
</dbReference>
<dbReference type="PROSITE" id="PS00111">
    <property type="entry name" value="PGLYCERATE_KINASE"/>
    <property type="match status" value="1"/>
</dbReference>
<dbReference type="InterPro" id="IPR001576">
    <property type="entry name" value="Phosphoglycerate_kinase"/>
</dbReference>
<dbReference type="AlphaFoldDB" id="A0A1F6NF08"/>
<dbReference type="GO" id="GO:0006096">
    <property type="term" value="P:glycolytic process"/>
    <property type="evidence" value="ECO:0007669"/>
    <property type="project" value="UniProtKB-UniRule"/>
</dbReference>
<evidence type="ECO:0000256" key="2">
    <source>
        <dbReference type="ARBA" id="ARBA00004838"/>
    </source>
</evidence>
<evidence type="ECO:0000313" key="17">
    <source>
        <dbReference type="EMBL" id="OGH82411.1"/>
    </source>
</evidence>
<keyword evidence="11 13" id="KW-0067">ATP-binding</keyword>
<dbReference type="GO" id="GO:0006094">
    <property type="term" value="P:gluconeogenesis"/>
    <property type="evidence" value="ECO:0007669"/>
    <property type="project" value="TreeGrafter"/>
</dbReference>
<name>A0A1F6NF08_9BACT</name>
<keyword evidence="10 13" id="KW-0418">Kinase</keyword>
<dbReference type="Gene3D" id="3.40.50.1260">
    <property type="entry name" value="Phosphoglycerate kinase, N-terminal domain"/>
    <property type="match status" value="2"/>
</dbReference>
<comment type="similarity">
    <text evidence="3 13 16">Belongs to the phosphoglycerate kinase family.</text>
</comment>
<evidence type="ECO:0000256" key="12">
    <source>
        <dbReference type="ARBA" id="ARBA00023152"/>
    </source>
</evidence>
<feature type="binding site" evidence="13">
    <location>
        <position position="124"/>
    </location>
    <ligand>
        <name>substrate</name>
    </ligand>
</feature>
<feature type="binding site" evidence="13">
    <location>
        <begin position="356"/>
        <end position="359"/>
    </location>
    <ligand>
        <name>ATP</name>
        <dbReference type="ChEBI" id="CHEBI:30616"/>
    </ligand>
</feature>
<dbReference type="GO" id="GO:0005829">
    <property type="term" value="C:cytosol"/>
    <property type="evidence" value="ECO:0007669"/>
    <property type="project" value="TreeGrafter"/>
</dbReference>
<keyword evidence="9 13" id="KW-0547">Nucleotide-binding</keyword>
<evidence type="ECO:0000256" key="11">
    <source>
        <dbReference type="ARBA" id="ARBA00022840"/>
    </source>
</evidence>
<evidence type="ECO:0000256" key="10">
    <source>
        <dbReference type="ARBA" id="ARBA00022777"/>
    </source>
</evidence>
<comment type="caution">
    <text evidence="17">The sequence shown here is derived from an EMBL/GenBank/DDBJ whole genome shotgun (WGS) entry which is preliminary data.</text>
</comment>
<dbReference type="PANTHER" id="PTHR11406:SF23">
    <property type="entry name" value="PHOSPHOGLYCERATE KINASE 1, CHLOROPLASTIC-RELATED"/>
    <property type="match status" value="1"/>
</dbReference>
<dbReference type="EC" id="2.7.2.3" evidence="5 13"/>
<feature type="binding site" evidence="13">
    <location>
        <position position="157"/>
    </location>
    <ligand>
        <name>substrate</name>
    </ligand>
</feature>
<comment type="subunit">
    <text evidence="4 13">Monomer.</text>
</comment>
<sequence length="398" mass="43606">MKSIKLVKKLKGKKVLVRVDFNVPIKNGKVLDDFRINATLPTIKYLSQAGAKVILVSHLGRPEGAIDPELKLDVIAGCVSSLLKKKVNKIDTRDFKFKKEELEDLRDSLDKLRNGQVVILENIRFSPYETKNTGTLARDLASLADIFVFDGFSVAHRDSASVTGVADYLPSYAGLLLEKEIEGLEKILKRPKKPFVAIMGGVKVETKAPVIKNLLPRVNNILIGGCILNTYLGCLGYGVGMSLVDKKCEAILEKLAKKRKVILPVDLIVGDNRGRKVRVVKLGKKPHKICTGHEGIYDIGPESIRLFSKYIKKAQTLVWNGSVGYFEQKPYNVGTLSIARLVASRSKGKAFGVIGGGETLQAMKEAKMGEFVDLISTGGGAMIKYLAGNKLPGIEMLK</sequence>
<dbReference type="PIRSF" id="PIRSF000724">
    <property type="entry name" value="Pgk"/>
    <property type="match status" value="1"/>
</dbReference>
<dbReference type="HAMAP" id="MF_00145">
    <property type="entry name" value="Phosphoglyc_kinase"/>
    <property type="match status" value="1"/>
</dbReference>
<dbReference type="UniPathway" id="UPA00109">
    <property type="reaction ID" value="UER00185"/>
</dbReference>
<feature type="binding site" evidence="13 14">
    <location>
        <begin position="58"/>
        <end position="61"/>
    </location>
    <ligand>
        <name>substrate</name>
    </ligand>
</feature>
<feature type="binding site" evidence="13 14">
    <location>
        <begin position="20"/>
        <end position="22"/>
    </location>
    <ligand>
        <name>substrate</name>
    </ligand>
</feature>
<reference evidence="17 18" key="1">
    <citation type="journal article" date="2016" name="Nat. Commun.">
        <title>Thousands of microbial genomes shed light on interconnected biogeochemical processes in an aquifer system.</title>
        <authorList>
            <person name="Anantharaman K."/>
            <person name="Brown C.T."/>
            <person name="Hug L.A."/>
            <person name="Sharon I."/>
            <person name="Castelle C.J."/>
            <person name="Probst A.J."/>
            <person name="Thomas B.C."/>
            <person name="Singh A."/>
            <person name="Wilkins M.J."/>
            <person name="Karaoz U."/>
            <person name="Brodie E.L."/>
            <person name="Williams K.H."/>
            <person name="Hubbard S.S."/>
            <person name="Banfield J.F."/>
        </authorList>
    </citation>
    <scope>NUCLEOTIDE SEQUENCE [LARGE SCALE GENOMIC DNA]</scope>
</reference>
<dbReference type="GO" id="GO:0004618">
    <property type="term" value="F:phosphoglycerate kinase activity"/>
    <property type="evidence" value="ECO:0007669"/>
    <property type="project" value="UniProtKB-UniRule"/>
</dbReference>
<feature type="binding site" evidence="14">
    <location>
        <position position="124"/>
    </location>
    <ligand>
        <name>(2R)-3-phosphoglycerate</name>
        <dbReference type="ChEBI" id="CHEBI:58272"/>
    </ligand>
</feature>
<accession>A0A1F6NF08</accession>
<evidence type="ECO:0000256" key="9">
    <source>
        <dbReference type="ARBA" id="ARBA00022741"/>
    </source>
</evidence>
<comment type="caution">
    <text evidence="13">Lacks conserved residue(s) required for the propagation of feature annotation.</text>
</comment>
<comment type="pathway">
    <text evidence="2 13">Carbohydrate degradation; glycolysis; pyruvate from D-glyceraldehyde 3-phosphate: step 2/5.</text>
</comment>